<dbReference type="OrthoDB" id="2322499at2759"/>
<dbReference type="InterPro" id="IPR036047">
    <property type="entry name" value="F-box-like_dom_sf"/>
</dbReference>
<proteinExistence type="predicted"/>
<comment type="caution">
    <text evidence="3">The sequence shown here is derived from an EMBL/GenBank/DDBJ whole genome shotgun (WGS) entry which is preliminary data.</text>
</comment>
<dbReference type="InterPro" id="IPR001810">
    <property type="entry name" value="F-box_dom"/>
</dbReference>
<dbReference type="AlphaFoldDB" id="A0A8H5G528"/>
<reference evidence="3 4" key="1">
    <citation type="journal article" date="2020" name="ISME J.">
        <title>Uncovering the hidden diversity of litter-decomposition mechanisms in mushroom-forming fungi.</title>
        <authorList>
            <person name="Floudas D."/>
            <person name="Bentzer J."/>
            <person name="Ahren D."/>
            <person name="Johansson T."/>
            <person name="Persson P."/>
            <person name="Tunlid A."/>
        </authorList>
    </citation>
    <scope>NUCLEOTIDE SEQUENCE [LARGE SCALE GENOMIC DNA]</scope>
    <source>
        <strain evidence="3 4">CBS 146.42</strain>
    </source>
</reference>
<evidence type="ECO:0000313" key="4">
    <source>
        <dbReference type="Proteomes" id="UP000559027"/>
    </source>
</evidence>
<sequence>MDIPPRYSLRLRKKQRDVSPQVVTALATQTKKQQTSHTSESKPSPSKRRKISQETGVHIEQGPVILRPDGRVKGRRGHLQFMTEMPMDVLYEILISLDPIDLLHLSWASKALHSIVMGKPSRHIWEAAFKDLYTSPHPPPPCPSDLNPAQYARLLFDKRCMECNSPHGSHVVWPHRLRVCANCLEGDRFTALTSPYRFWSVVPIMRTFVHGRYQTFVLASEFNELKAKMDSMNSNSEEYRTFMKERGKWVSARRQDEWKFAQWQREQKRGRKNELEEMRIKRRDLIVHKLTELGWGAELELLNEHQLWTFPGMRVAKPLTDRAWEALCPELIDHLEAVQALRLEQEKQDRVARRGDDLAQKIVTWSMDKSQLDALPQVLDFALSEPFKSMLLNEADEELKLNDLELFGEFDRFLENWNGLRDQFLISLTPFSSQASESDAKGKGKAKASPTVLDLATTFFQCPGCTEPISYPRVLAHECLHTFSVQSNRRDADPEHLAMLSNGSHYRPWLCDAQDLIFDQEASSIAKMVVKECGENPDEATAERMDELDCRLECLRCAEPKKGRLVMKWRMAILHDLGRHPNAPPTPSRRGKKKATQPVSEARWKVITDADDIALIRAKEEKAQVARTLACKQCPGSSILPDLESMQDHWTFYHSHQFSSRILSEIDLPMPPPQNLPLPEEAELRAMFEQRLDQSIKSTHSTIKIPN</sequence>
<dbReference type="SUPFAM" id="SSF81383">
    <property type="entry name" value="F-box domain"/>
    <property type="match status" value="1"/>
</dbReference>
<dbReference type="PROSITE" id="PS50181">
    <property type="entry name" value="FBOX"/>
    <property type="match status" value="1"/>
</dbReference>
<evidence type="ECO:0000313" key="3">
    <source>
        <dbReference type="EMBL" id="KAF5358484.1"/>
    </source>
</evidence>
<dbReference type="Proteomes" id="UP000559027">
    <property type="component" value="Unassembled WGS sequence"/>
</dbReference>
<accession>A0A8H5G528</accession>
<feature type="domain" description="F-box" evidence="2">
    <location>
        <begin position="79"/>
        <end position="128"/>
    </location>
</feature>
<keyword evidence="4" id="KW-1185">Reference proteome</keyword>
<name>A0A8H5G528_9AGAR</name>
<protein>
    <recommendedName>
        <fullName evidence="2">F-box domain-containing protein</fullName>
    </recommendedName>
</protein>
<feature type="compositionally biased region" description="Low complexity" evidence="1">
    <location>
        <begin position="28"/>
        <end position="44"/>
    </location>
</feature>
<feature type="region of interest" description="Disordered" evidence="1">
    <location>
        <begin position="1"/>
        <end position="63"/>
    </location>
</feature>
<dbReference type="EMBL" id="JAACJO010000005">
    <property type="protein sequence ID" value="KAF5358484.1"/>
    <property type="molecule type" value="Genomic_DNA"/>
</dbReference>
<organism evidence="3 4">
    <name type="scientific">Leucocoprinus leucothites</name>
    <dbReference type="NCBI Taxonomy" id="201217"/>
    <lineage>
        <taxon>Eukaryota</taxon>
        <taxon>Fungi</taxon>
        <taxon>Dikarya</taxon>
        <taxon>Basidiomycota</taxon>
        <taxon>Agaricomycotina</taxon>
        <taxon>Agaricomycetes</taxon>
        <taxon>Agaricomycetidae</taxon>
        <taxon>Agaricales</taxon>
        <taxon>Agaricineae</taxon>
        <taxon>Agaricaceae</taxon>
        <taxon>Leucocoprinus</taxon>
    </lineage>
</organism>
<evidence type="ECO:0000259" key="2">
    <source>
        <dbReference type="PROSITE" id="PS50181"/>
    </source>
</evidence>
<feature type="region of interest" description="Disordered" evidence="1">
    <location>
        <begin position="577"/>
        <end position="600"/>
    </location>
</feature>
<gene>
    <name evidence="3" type="ORF">D9756_001346</name>
</gene>
<evidence type="ECO:0000256" key="1">
    <source>
        <dbReference type="SAM" id="MobiDB-lite"/>
    </source>
</evidence>